<accession>A0ABV5V2M3</accession>
<proteinExistence type="inferred from homology"/>
<dbReference type="PANTHER" id="PTHR30419">
    <property type="entry name" value="HTH-TYPE TRANSCRIPTIONAL REGULATOR YBHD"/>
    <property type="match status" value="1"/>
</dbReference>
<dbReference type="Proteomes" id="UP001589613">
    <property type="component" value="Unassembled WGS sequence"/>
</dbReference>
<evidence type="ECO:0000256" key="4">
    <source>
        <dbReference type="ARBA" id="ARBA00023163"/>
    </source>
</evidence>
<evidence type="ECO:0000313" key="6">
    <source>
        <dbReference type="EMBL" id="MFB9732053.1"/>
    </source>
</evidence>
<dbReference type="RefSeq" id="WP_238330476.1">
    <property type="nucleotide sequence ID" value="NZ_JBHMAX010000016.1"/>
</dbReference>
<evidence type="ECO:0000256" key="2">
    <source>
        <dbReference type="ARBA" id="ARBA00023015"/>
    </source>
</evidence>
<keyword evidence="4" id="KW-0804">Transcription</keyword>
<dbReference type="SUPFAM" id="SSF46785">
    <property type="entry name" value="Winged helix' DNA-binding domain"/>
    <property type="match status" value="1"/>
</dbReference>
<gene>
    <name evidence="6" type="ORF">ACFFN0_08345</name>
</gene>
<comment type="caution">
    <text evidence="6">The sequence shown here is derived from an EMBL/GenBank/DDBJ whole genome shotgun (WGS) entry which is preliminary data.</text>
</comment>
<keyword evidence="3" id="KW-0238">DNA-binding</keyword>
<dbReference type="InterPro" id="IPR036390">
    <property type="entry name" value="WH_DNA-bd_sf"/>
</dbReference>
<dbReference type="InterPro" id="IPR050950">
    <property type="entry name" value="HTH-type_LysR_regulators"/>
</dbReference>
<dbReference type="InterPro" id="IPR036388">
    <property type="entry name" value="WH-like_DNA-bd_sf"/>
</dbReference>
<dbReference type="PANTHER" id="PTHR30419:SF28">
    <property type="entry name" value="HTH-TYPE TRANSCRIPTIONAL REGULATOR BSDA"/>
    <property type="match status" value="1"/>
</dbReference>
<comment type="similarity">
    <text evidence="1">Belongs to the LysR transcriptional regulatory family.</text>
</comment>
<feature type="domain" description="HTH lysR-type" evidence="5">
    <location>
        <begin position="1"/>
        <end position="58"/>
    </location>
</feature>
<sequence>MDVRTLRWFQQVADGTTLTELGDVEGVAQSGISRALDRLEREVGTPLLRRSGRTLRPTRAGLAFRRHVDAAVHELDDGLAAVQQLLDPEAGTVSLAFQPSLGTWLVPGLVSDFRAAHPRVGVELLSRQEELVPAVGGHEAVELEFTTRPPEDPTIRWRVLVREPLLLAVGPGHRWAGRGHLDLAEAAGEPFVATHPRSHLWEVTLRLCRDAGVEPQVALVCQDLPTTRAFVAAGLGVAVLPVPDAWTPTHEGLTMLHLDDARAYRDVGIAWSTGQPMLPSARLFLEHAVRRTGQDAPDRR</sequence>
<organism evidence="6 7">
    <name type="scientific">Ornithinimicrobium kibberense</name>
    <dbReference type="NCBI Taxonomy" id="282060"/>
    <lineage>
        <taxon>Bacteria</taxon>
        <taxon>Bacillati</taxon>
        <taxon>Actinomycetota</taxon>
        <taxon>Actinomycetes</taxon>
        <taxon>Micrococcales</taxon>
        <taxon>Ornithinimicrobiaceae</taxon>
        <taxon>Ornithinimicrobium</taxon>
    </lineage>
</organism>
<keyword evidence="7" id="KW-1185">Reference proteome</keyword>
<keyword evidence="2" id="KW-0805">Transcription regulation</keyword>
<dbReference type="PROSITE" id="PS50931">
    <property type="entry name" value="HTH_LYSR"/>
    <property type="match status" value="1"/>
</dbReference>
<dbReference type="Pfam" id="PF03466">
    <property type="entry name" value="LysR_substrate"/>
    <property type="match status" value="1"/>
</dbReference>
<dbReference type="Gene3D" id="1.10.10.10">
    <property type="entry name" value="Winged helix-like DNA-binding domain superfamily/Winged helix DNA-binding domain"/>
    <property type="match status" value="1"/>
</dbReference>
<reference evidence="6 7" key="1">
    <citation type="submission" date="2024-09" db="EMBL/GenBank/DDBJ databases">
        <authorList>
            <person name="Sun Q."/>
            <person name="Mori K."/>
        </authorList>
    </citation>
    <scope>NUCLEOTIDE SEQUENCE [LARGE SCALE GENOMIC DNA]</scope>
    <source>
        <strain evidence="6 7">JCM 12763</strain>
    </source>
</reference>
<dbReference type="SUPFAM" id="SSF53850">
    <property type="entry name" value="Periplasmic binding protein-like II"/>
    <property type="match status" value="1"/>
</dbReference>
<dbReference type="InterPro" id="IPR000847">
    <property type="entry name" value="LysR_HTH_N"/>
</dbReference>
<evidence type="ECO:0000259" key="5">
    <source>
        <dbReference type="PROSITE" id="PS50931"/>
    </source>
</evidence>
<dbReference type="Gene3D" id="3.40.190.290">
    <property type="match status" value="1"/>
</dbReference>
<evidence type="ECO:0000256" key="3">
    <source>
        <dbReference type="ARBA" id="ARBA00023125"/>
    </source>
</evidence>
<evidence type="ECO:0000313" key="7">
    <source>
        <dbReference type="Proteomes" id="UP001589613"/>
    </source>
</evidence>
<dbReference type="Pfam" id="PF00126">
    <property type="entry name" value="HTH_1"/>
    <property type="match status" value="1"/>
</dbReference>
<evidence type="ECO:0000256" key="1">
    <source>
        <dbReference type="ARBA" id="ARBA00009437"/>
    </source>
</evidence>
<dbReference type="InterPro" id="IPR005119">
    <property type="entry name" value="LysR_subst-bd"/>
</dbReference>
<protein>
    <submittedName>
        <fullName evidence="6">LysR family transcriptional regulator</fullName>
    </submittedName>
</protein>
<dbReference type="EMBL" id="JBHMAX010000016">
    <property type="protein sequence ID" value="MFB9732053.1"/>
    <property type="molecule type" value="Genomic_DNA"/>
</dbReference>
<name>A0ABV5V2M3_9MICO</name>